<reference evidence="2" key="1">
    <citation type="submission" date="2018-05" db="EMBL/GenBank/DDBJ databases">
        <authorList>
            <person name="Lanie J.A."/>
            <person name="Ng W.-L."/>
            <person name="Kazmierczak K.M."/>
            <person name="Andrzejewski T.M."/>
            <person name="Davidsen T.M."/>
            <person name="Wayne K.J."/>
            <person name="Tettelin H."/>
            <person name="Glass J.I."/>
            <person name="Rusch D."/>
            <person name="Podicherti R."/>
            <person name="Tsui H.-C.T."/>
            <person name="Winkler M.E."/>
        </authorList>
    </citation>
    <scope>NUCLEOTIDE SEQUENCE</scope>
</reference>
<protein>
    <submittedName>
        <fullName evidence="2">Uncharacterized protein</fullName>
    </submittedName>
</protein>
<feature type="region of interest" description="Disordered" evidence="1">
    <location>
        <begin position="1"/>
        <end position="28"/>
    </location>
</feature>
<dbReference type="EMBL" id="UINC01056732">
    <property type="protein sequence ID" value="SVB77112.1"/>
    <property type="molecule type" value="Genomic_DNA"/>
</dbReference>
<feature type="non-terminal residue" evidence="2">
    <location>
        <position position="1"/>
    </location>
</feature>
<feature type="non-terminal residue" evidence="2">
    <location>
        <position position="28"/>
    </location>
</feature>
<dbReference type="AlphaFoldDB" id="A0A382GQD6"/>
<accession>A0A382GQD6</accession>
<proteinExistence type="predicted"/>
<feature type="compositionally biased region" description="Polar residues" evidence="1">
    <location>
        <begin position="13"/>
        <end position="28"/>
    </location>
</feature>
<evidence type="ECO:0000256" key="1">
    <source>
        <dbReference type="SAM" id="MobiDB-lite"/>
    </source>
</evidence>
<sequence length="28" mass="2877">PPSTCTPRRAPSPTASRTPRSAIPSSPT</sequence>
<name>A0A382GQD6_9ZZZZ</name>
<gene>
    <name evidence="2" type="ORF">METZ01_LOCUS229966</name>
</gene>
<organism evidence="2">
    <name type="scientific">marine metagenome</name>
    <dbReference type="NCBI Taxonomy" id="408172"/>
    <lineage>
        <taxon>unclassified sequences</taxon>
        <taxon>metagenomes</taxon>
        <taxon>ecological metagenomes</taxon>
    </lineage>
</organism>
<evidence type="ECO:0000313" key="2">
    <source>
        <dbReference type="EMBL" id="SVB77112.1"/>
    </source>
</evidence>